<name>A0AA97NZQ4_PYRO3</name>
<reference evidence="1" key="1">
    <citation type="journal article" date="2012" name="PLoS Genet.">
        <title>Comparative analysis of the genomes of two field isolates of the rice blast fungus Magnaporthe oryzae.</title>
        <authorList>
            <person name="Xue M."/>
            <person name="Yang J."/>
            <person name="Li Z."/>
            <person name="Hu S."/>
            <person name="Yao N."/>
            <person name="Dean R.A."/>
            <person name="Zhao W."/>
            <person name="Shen M."/>
            <person name="Zhang H."/>
            <person name="Li C."/>
            <person name="Liu L."/>
            <person name="Cao L."/>
            <person name="Xu X."/>
            <person name="Xing Y."/>
            <person name="Hsiang T."/>
            <person name="Zhang Z."/>
            <person name="Xu J.R."/>
            <person name="Peng Y.L."/>
        </authorList>
    </citation>
    <scope>NUCLEOTIDE SEQUENCE</scope>
    <source>
        <strain evidence="1">Y34</strain>
    </source>
</reference>
<dbReference type="Proteomes" id="UP000011086">
    <property type="component" value="Unassembled WGS sequence"/>
</dbReference>
<dbReference type="EMBL" id="JH793830">
    <property type="protein sequence ID" value="ELQ39395.1"/>
    <property type="molecule type" value="Genomic_DNA"/>
</dbReference>
<protein>
    <submittedName>
        <fullName evidence="1">Uncharacterized protein</fullName>
    </submittedName>
</protein>
<organism evidence="1">
    <name type="scientific">Pyricularia oryzae (strain Y34)</name>
    <name type="common">Rice blast fungus</name>
    <name type="synonym">Magnaporthe oryzae</name>
    <dbReference type="NCBI Taxonomy" id="1143189"/>
    <lineage>
        <taxon>Eukaryota</taxon>
        <taxon>Fungi</taxon>
        <taxon>Dikarya</taxon>
        <taxon>Ascomycota</taxon>
        <taxon>Pezizomycotina</taxon>
        <taxon>Sordariomycetes</taxon>
        <taxon>Sordariomycetidae</taxon>
        <taxon>Magnaporthales</taxon>
        <taxon>Pyriculariaceae</taxon>
        <taxon>Pyricularia</taxon>
    </lineage>
</organism>
<accession>A0AA97NZQ4</accession>
<evidence type="ECO:0000313" key="1">
    <source>
        <dbReference type="EMBL" id="ELQ39395.1"/>
    </source>
</evidence>
<gene>
    <name evidence="1" type="ORF">OOU_Y34scaffold00500g42</name>
</gene>
<sequence length="83" mass="9420">MAIANANHCQNIERYTILLETVIVPSSLCTAAAVPTRLARYWTEQQQGSLTFRDLFRAHPLPLEGSQQSYSNLFKGLFDPRDH</sequence>
<dbReference type="AlphaFoldDB" id="A0AA97NZQ4"/>
<proteinExistence type="predicted"/>